<comment type="caution">
    <text evidence="2">The sequence shown here is derived from an EMBL/GenBank/DDBJ whole genome shotgun (WGS) entry which is preliminary data.</text>
</comment>
<feature type="transmembrane region" description="Helical" evidence="1">
    <location>
        <begin position="12"/>
        <end position="33"/>
    </location>
</feature>
<evidence type="ECO:0000313" key="2">
    <source>
        <dbReference type="EMBL" id="ERK46742.1"/>
    </source>
</evidence>
<reference evidence="2 3" key="1">
    <citation type="submission" date="2013-06" db="EMBL/GenBank/DDBJ databases">
        <authorList>
            <person name="Weinstock G."/>
            <person name="Sodergren E."/>
            <person name="Lobos E.A."/>
            <person name="Fulton L."/>
            <person name="Fulton R."/>
            <person name="Courtney L."/>
            <person name="Fronick C."/>
            <person name="O'Laughlin M."/>
            <person name="Godfrey J."/>
            <person name="Wilson R.M."/>
            <person name="Miner T."/>
            <person name="Farmer C."/>
            <person name="Delehaunty K."/>
            <person name="Cordes M."/>
            <person name="Minx P."/>
            <person name="Tomlinson C."/>
            <person name="Chen J."/>
            <person name="Wollam A."/>
            <person name="Pepin K.H."/>
            <person name="Bhonagiri V."/>
            <person name="Zhang X."/>
            <person name="Warren W."/>
            <person name="Mitreva M."/>
            <person name="Mardis E.R."/>
            <person name="Wilson R.K."/>
        </authorList>
    </citation>
    <scope>NUCLEOTIDE SEQUENCE [LARGE SCALE GENOMIC DNA]</scope>
    <source>
        <strain evidence="2 3">ATCC 27803</strain>
    </source>
</reference>
<dbReference type="AlphaFoldDB" id="U2R7R1"/>
<dbReference type="Proteomes" id="UP000016658">
    <property type="component" value="Unassembled WGS sequence"/>
</dbReference>
<accession>U2R7R1</accession>
<evidence type="ECO:0000313" key="3">
    <source>
        <dbReference type="Proteomes" id="UP000016658"/>
    </source>
</evidence>
<keyword evidence="1" id="KW-0472">Membrane</keyword>
<dbReference type="EMBL" id="AWVI01000019">
    <property type="protein sequence ID" value="ERK46742.1"/>
    <property type="molecule type" value="Genomic_DNA"/>
</dbReference>
<protein>
    <submittedName>
        <fullName evidence="2">Uncharacterized protein</fullName>
    </submittedName>
</protein>
<dbReference type="HOGENOM" id="CLU_3168289_0_0_9"/>
<proteinExistence type="predicted"/>
<evidence type="ECO:0000256" key="1">
    <source>
        <dbReference type="SAM" id="Phobius"/>
    </source>
</evidence>
<keyword evidence="1" id="KW-1133">Transmembrane helix</keyword>
<name>U2R7R1_9FIRM</name>
<gene>
    <name evidence="2" type="ORF">HMPREF0367_00392</name>
</gene>
<organism evidence="2 3">
    <name type="scientific">Faecalitalea cylindroides ATCC 27803</name>
    <dbReference type="NCBI Taxonomy" id="649755"/>
    <lineage>
        <taxon>Bacteria</taxon>
        <taxon>Bacillati</taxon>
        <taxon>Bacillota</taxon>
        <taxon>Erysipelotrichia</taxon>
        <taxon>Erysipelotrichales</taxon>
        <taxon>Erysipelotrichaceae</taxon>
        <taxon>Faecalitalea</taxon>
    </lineage>
</organism>
<keyword evidence="1" id="KW-0812">Transmembrane</keyword>
<sequence length="47" mass="5513">MIFLWYKRDKTGFIVPPSIIIGNAQTIFFCVVLSREARPFLYKGVFE</sequence>